<sequence>MSSKNLETRERILESAWTLLAESHASAVRMSDIAKRTGISRQAVYLHFPTRAELLIATTRYIDQVKDIDKRLAKSRSAASGLERLNAYVEAWGNYIPEIYGVASALIAMQAKDDEAGAAWADRMGAVRHGCEAAVAALKRDGTLTQSLSTSEATDLLWCQLSVENWEHLRYGCGWSQTRYIKVMQQTVRKALVD</sequence>
<dbReference type="InterPro" id="IPR036271">
    <property type="entry name" value="Tet_transcr_reg_TetR-rel_C_sf"/>
</dbReference>
<evidence type="ECO:0000256" key="1">
    <source>
        <dbReference type="ARBA" id="ARBA00023015"/>
    </source>
</evidence>
<dbReference type="GO" id="GO:0003700">
    <property type="term" value="F:DNA-binding transcription factor activity"/>
    <property type="evidence" value="ECO:0007669"/>
    <property type="project" value="TreeGrafter"/>
</dbReference>
<dbReference type="InterPro" id="IPR009057">
    <property type="entry name" value="Homeodomain-like_sf"/>
</dbReference>
<dbReference type="Gene3D" id="1.10.357.10">
    <property type="entry name" value="Tetracycline Repressor, domain 2"/>
    <property type="match status" value="1"/>
</dbReference>
<dbReference type="SUPFAM" id="SSF46689">
    <property type="entry name" value="Homeodomain-like"/>
    <property type="match status" value="1"/>
</dbReference>
<name>A0AAP8MEK9_9GAMM</name>
<evidence type="ECO:0000256" key="2">
    <source>
        <dbReference type="ARBA" id="ARBA00023125"/>
    </source>
</evidence>
<feature type="DNA-binding region" description="H-T-H motif" evidence="4">
    <location>
        <begin position="29"/>
        <end position="48"/>
    </location>
</feature>
<dbReference type="Proteomes" id="UP000235162">
    <property type="component" value="Unassembled WGS sequence"/>
</dbReference>
<dbReference type="KEGG" id="hja:BST95_09255"/>
<proteinExistence type="predicted"/>
<evidence type="ECO:0000256" key="3">
    <source>
        <dbReference type="ARBA" id="ARBA00023163"/>
    </source>
</evidence>
<evidence type="ECO:0000313" key="7">
    <source>
        <dbReference type="Proteomes" id="UP000235162"/>
    </source>
</evidence>
<comment type="caution">
    <text evidence="6">The sequence shown here is derived from an EMBL/GenBank/DDBJ whole genome shotgun (WGS) entry which is preliminary data.</text>
</comment>
<keyword evidence="2 4" id="KW-0238">DNA-binding</keyword>
<dbReference type="InterPro" id="IPR050109">
    <property type="entry name" value="HTH-type_TetR-like_transc_reg"/>
</dbReference>
<dbReference type="Pfam" id="PF00440">
    <property type="entry name" value="TetR_N"/>
    <property type="match status" value="1"/>
</dbReference>
<dbReference type="InterPro" id="IPR001647">
    <property type="entry name" value="HTH_TetR"/>
</dbReference>
<accession>A0AAP8MEK9</accession>
<dbReference type="SUPFAM" id="SSF48498">
    <property type="entry name" value="Tetracyclin repressor-like, C-terminal domain"/>
    <property type="match status" value="1"/>
</dbReference>
<keyword evidence="1" id="KW-0805">Transcription regulation</keyword>
<dbReference type="GO" id="GO:0000976">
    <property type="term" value="F:transcription cis-regulatory region binding"/>
    <property type="evidence" value="ECO:0007669"/>
    <property type="project" value="TreeGrafter"/>
</dbReference>
<reference evidence="6 7" key="1">
    <citation type="submission" date="2018-01" db="EMBL/GenBank/DDBJ databases">
        <title>The draft genome sequence of Halioglobus japonicus S1-36.</title>
        <authorList>
            <person name="Du Z.-J."/>
            <person name="Shi M.-J."/>
        </authorList>
    </citation>
    <scope>NUCLEOTIDE SEQUENCE [LARGE SCALE GENOMIC DNA]</scope>
    <source>
        <strain evidence="6 7">S1-36</strain>
    </source>
</reference>
<dbReference type="PRINTS" id="PR00455">
    <property type="entry name" value="HTHTETR"/>
</dbReference>
<protein>
    <submittedName>
        <fullName evidence="6">TetR/AcrR family transcriptional regulator</fullName>
    </submittedName>
</protein>
<dbReference type="EMBL" id="PKUR01000002">
    <property type="protein sequence ID" value="PLW86410.1"/>
    <property type="molecule type" value="Genomic_DNA"/>
</dbReference>
<dbReference type="PANTHER" id="PTHR30055:SF234">
    <property type="entry name" value="HTH-TYPE TRANSCRIPTIONAL REGULATOR BETI"/>
    <property type="match status" value="1"/>
</dbReference>
<dbReference type="AlphaFoldDB" id="A0AAP8MEK9"/>
<dbReference type="PANTHER" id="PTHR30055">
    <property type="entry name" value="HTH-TYPE TRANSCRIPTIONAL REGULATOR RUTR"/>
    <property type="match status" value="1"/>
</dbReference>
<gene>
    <name evidence="6" type="ORF">C0029_08295</name>
</gene>
<dbReference type="PROSITE" id="PS50977">
    <property type="entry name" value="HTH_TETR_2"/>
    <property type="match status" value="1"/>
</dbReference>
<keyword evidence="7" id="KW-1185">Reference proteome</keyword>
<evidence type="ECO:0000313" key="6">
    <source>
        <dbReference type="EMBL" id="PLW86410.1"/>
    </source>
</evidence>
<feature type="domain" description="HTH tetR-type" evidence="5">
    <location>
        <begin position="6"/>
        <end position="66"/>
    </location>
</feature>
<evidence type="ECO:0000256" key="4">
    <source>
        <dbReference type="PROSITE-ProRule" id="PRU00335"/>
    </source>
</evidence>
<dbReference type="RefSeq" id="WP_084199020.1">
    <property type="nucleotide sequence ID" value="NZ_BMYL01000002.1"/>
</dbReference>
<keyword evidence="3" id="KW-0804">Transcription</keyword>
<organism evidence="6 7">
    <name type="scientific">Halioglobus japonicus</name>
    <dbReference type="NCBI Taxonomy" id="930805"/>
    <lineage>
        <taxon>Bacteria</taxon>
        <taxon>Pseudomonadati</taxon>
        <taxon>Pseudomonadota</taxon>
        <taxon>Gammaproteobacteria</taxon>
        <taxon>Cellvibrionales</taxon>
        <taxon>Halieaceae</taxon>
        <taxon>Halioglobus</taxon>
    </lineage>
</organism>
<evidence type="ECO:0000259" key="5">
    <source>
        <dbReference type="PROSITE" id="PS50977"/>
    </source>
</evidence>